<gene>
    <name evidence="2" type="ORF">BI49514_00315</name>
</gene>
<feature type="compositionally biased region" description="Polar residues" evidence="1">
    <location>
        <begin position="323"/>
        <end position="334"/>
    </location>
</feature>
<organism evidence="2 3">
    <name type="scientific">Brevibacterium iodinum ATCC 49514</name>
    <dbReference type="NCBI Taxonomy" id="1255616"/>
    <lineage>
        <taxon>Bacteria</taxon>
        <taxon>Bacillati</taxon>
        <taxon>Actinomycetota</taxon>
        <taxon>Actinomycetes</taxon>
        <taxon>Micrococcales</taxon>
        <taxon>Brevibacteriaceae</taxon>
        <taxon>Brevibacterium</taxon>
    </lineage>
</organism>
<reference evidence="3" key="1">
    <citation type="submission" date="2017-03" db="EMBL/GenBank/DDBJ databases">
        <authorList>
            <person name="Monnet C."/>
        </authorList>
    </citation>
    <scope>NUCLEOTIDE SEQUENCE [LARGE SCALE GENOMIC DNA]</scope>
    <source>
        <strain evidence="3">ATCC 49514</strain>
    </source>
</reference>
<evidence type="ECO:0000256" key="1">
    <source>
        <dbReference type="SAM" id="MobiDB-lite"/>
    </source>
</evidence>
<feature type="region of interest" description="Disordered" evidence="1">
    <location>
        <begin position="293"/>
        <end position="334"/>
    </location>
</feature>
<accession>A0A2H1HV25</accession>
<name>A0A2H1HV25_9MICO</name>
<keyword evidence="3" id="KW-1185">Reference proteome</keyword>
<dbReference type="EMBL" id="FXYX01000001">
    <property type="protein sequence ID" value="SMX66761.1"/>
    <property type="molecule type" value="Genomic_DNA"/>
</dbReference>
<dbReference type="AlphaFoldDB" id="A0A2H1HV25"/>
<dbReference type="Proteomes" id="UP000234382">
    <property type="component" value="Unassembled WGS sequence"/>
</dbReference>
<dbReference type="RefSeq" id="WP_145996170.1">
    <property type="nucleotide sequence ID" value="NZ_FXYX01000001.1"/>
</dbReference>
<evidence type="ECO:0000313" key="2">
    <source>
        <dbReference type="EMBL" id="SMX66761.1"/>
    </source>
</evidence>
<protein>
    <submittedName>
        <fullName evidence="2">Uncharacterized protein</fullName>
    </submittedName>
</protein>
<evidence type="ECO:0000313" key="3">
    <source>
        <dbReference type="Proteomes" id="UP000234382"/>
    </source>
</evidence>
<proteinExistence type="predicted"/>
<sequence length="334" mass="36316">MTRTPSAIRTRSNRGVAISERDLNRLRLLGRWHSLTAEHIVRSEQPSTLWSPTQHSAQSPEARAKFGRAVEAAKRRLRTLKAIEDDPGIGLGPLLGTALASNGATAYFASRIGARTAGLPWNLRNAINPNICQHAWMAADIGMALESAGYRVLSEREIATGIDRHADEITAQLESEDTANGRSTGKRPDVAILAPNEAEYIAIEVERDTDRSISVYEQKLSAYASNASIRAVWYICASKTTAKRVADGATRVFKSPGNFPLRIMTIPQINCLHFLDVSNLSERAKRDLEAMRPGPAVSALSERAETSLGTATPAVDEFADDGLSTNDVSPVSQR</sequence>